<dbReference type="InterPro" id="IPR013219">
    <property type="entry name" value="Ribosomal_mS33"/>
</dbReference>
<keyword evidence="4" id="KW-0496">Mitochondrion</keyword>
<proteinExistence type="inferred from homology"/>
<comment type="subcellular location">
    <subcellularLocation>
        <location evidence="1">Mitochondrion</location>
    </subcellularLocation>
</comment>
<evidence type="ECO:0000256" key="3">
    <source>
        <dbReference type="ARBA" id="ARBA00022980"/>
    </source>
</evidence>
<comment type="similarity">
    <text evidence="2">Belongs to the mitochondrion-specific ribosomal protein mS33 family.</text>
</comment>
<gene>
    <name evidence="8" type="ORF">NEOLI_003905</name>
</gene>
<evidence type="ECO:0000256" key="6">
    <source>
        <dbReference type="ARBA" id="ARBA00035132"/>
    </source>
</evidence>
<dbReference type="PANTHER" id="PTHR13362:SF2">
    <property type="entry name" value="SMALL RIBOSOMAL SUBUNIT PROTEIN MS33"/>
    <property type="match status" value="1"/>
</dbReference>
<accession>A0A1U7LH63</accession>
<feature type="compositionally biased region" description="Basic residues" evidence="7">
    <location>
        <begin position="94"/>
        <end position="110"/>
    </location>
</feature>
<dbReference type="OrthoDB" id="2257454at2759"/>
<dbReference type="GO" id="GO:0005739">
    <property type="term" value="C:mitochondrion"/>
    <property type="evidence" value="ECO:0007669"/>
    <property type="project" value="UniProtKB-SubCell"/>
</dbReference>
<dbReference type="Proteomes" id="UP000186594">
    <property type="component" value="Unassembled WGS sequence"/>
</dbReference>
<protein>
    <recommendedName>
        <fullName evidence="6">Small ribosomal subunit protein mS33</fullName>
    </recommendedName>
</protein>
<dbReference type="EMBL" id="LXFE01004046">
    <property type="protein sequence ID" value="OLL21968.1"/>
    <property type="molecule type" value="Genomic_DNA"/>
</dbReference>
<feature type="region of interest" description="Disordered" evidence="7">
    <location>
        <begin position="86"/>
        <end position="110"/>
    </location>
</feature>
<keyword evidence="9" id="KW-1185">Reference proteome</keyword>
<evidence type="ECO:0000313" key="8">
    <source>
        <dbReference type="EMBL" id="OLL21968.1"/>
    </source>
</evidence>
<comment type="caution">
    <text evidence="8">The sequence shown here is derived from an EMBL/GenBank/DDBJ whole genome shotgun (WGS) entry which is preliminary data.</text>
</comment>
<sequence>MAPPVERLQALAKASAKIFGTTFNPTAIRTGNKVLRQRLRGPTLLDYYPRPIYKFKDIRKFWPNMGLDTVGPVLDEPELERLEDIALRKERGKSAPKKGAGKRATSGKKR</sequence>
<dbReference type="STRING" id="1198029.A0A1U7LH63"/>
<reference evidence="8 9" key="1">
    <citation type="submission" date="2016-04" db="EMBL/GenBank/DDBJ databases">
        <title>Evolutionary innovation and constraint leading to complex multicellularity in the Ascomycota.</title>
        <authorList>
            <person name="Cisse O."/>
            <person name="Nguyen A."/>
            <person name="Hewitt D.A."/>
            <person name="Jedd G."/>
            <person name="Stajich J.E."/>
        </authorList>
    </citation>
    <scope>NUCLEOTIDE SEQUENCE [LARGE SCALE GENOMIC DNA]</scope>
    <source>
        <strain evidence="8 9">DAH-3</strain>
    </source>
</reference>
<dbReference type="GO" id="GO:1990904">
    <property type="term" value="C:ribonucleoprotein complex"/>
    <property type="evidence" value="ECO:0007669"/>
    <property type="project" value="UniProtKB-KW"/>
</dbReference>
<dbReference type="OMA" id="MKAQCQV"/>
<evidence type="ECO:0000256" key="2">
    <source>
        <dbReference type="ARBA" id="ARBA00008970"/>
    </source>
</evidence>
<dbReference type="PANTHER" id="PTHR13362">
    <property type="entry name" value="MITOCHONDRIAL RIBOSOMAL PROTEIN S33"/>
    <property type="match status" value="1"/>
</dbReference>
<dbReference type="Pfam" id="PF08293">
    <property type="entry name" value="MRP-S33"/>
    <property type="match status" value="1"/>
</dbReference>
<evidence type="ECO:0000256" key="1">
    <source>
        <dbReference type="ARBA" id="ARBA00004173"/>
    </source>
</evidence>
<evidence type="ECO:0000256" key="7">
    <source>
        <dbReference type="SAM" id="MobiDB-lite"/>
    </source>
</evidence>
<evidence type="ECO:0000313" key="9">
    <source>
        <dbReference type="Proteomes" id="UP000186594"/>
    </source>
</evidence>
<keyword evidence="3 8" id="KW-0689">Ribosomal protein</keyword>
<evidence type="ECO:0000256" key="5">
    <source>
        <dbReference type="ARBA" id="ARBA00023274"/>
    </source>
</evidence>
<name>A0A1U7LH63_NEOID</name>
<organism evidence="8 9">
    <name type="scientific">Neolecta irregularis (strain DAH-3)</name>
    <dbReference type="NCBI Taxonomy" id="1198029"/>
    <lineage>
        <taxon>Eukaryota</taxon>
        <taxon>Fungi</taxon>
        <taxon>Dikarya</taxon>
        <taxon>Ascomycota</taxon>
        <taxon>Taphrinomycotina</taxon>
        <taxon>Neolectales</taxon>
        <taxon>Neolectaceae</taxon>
        <taxon>Neolecta</taxon>
    </lineage>
</organism>
<evidence type="ECO:0000256" key="4">
    <source>
        <dbReference type="ARBA" id="ARBA00023128"/>
    </source>
</evidence>
<keyword evidence="5" id="KW-0687">Ribonucleoprotein</keyword>
<dbReference type="AlphaFoldDB" id="A0A1U7LH63"/>
<dbReference type="GO" id="GO:0005840">
    <property type="term" value="C:ribosome"/>
    <property type="evidence" value="ECO:0007669"/>
    <property type="project" value="UniProtKB-KW"/>
</dbReference>